<reference evidence="2 3" key="1">
    <citation type="submission" date="2017-09" db="EMBL/GenBank/DDBJ databases">
        <authorList>
            <person name="Lee N."/>
            <person name="Cho B.-K."/>
        </authorList>
    </citation>
    <scope>NUCLEOTIDE SEQUENCE [LARGE SCALE GENOMIC DNA]</scope>
    <source>
        <strain evidence="2 3">ATCC 12461</strain>
    </source>
</reference>
<dbReference type="KEGG" id="salw:CP975_15785"/>
<dbReference type="OrthoDB" id="3685015at2"/>
<feature type="domain" description="DUF6895" evidence="1">
    <location>
        <begin position="1"/>
        <end position="108"/>
    </location>
</feature>
<protein>
    <recommendedName>
        <fullName evidence="1">DUF6895 domain-containing protein</fullName>
    </recommendedName>
</protein>
<organism evidence="2 3">
    <name type="scientific">Streptomyces alboniger</name>
    <dbReference type="NCBI Taxonomy" id="132473"/>
    <lineage>
        <taxon>Bacteria</taxon>
        <taxon>Bacillati</taxon>
        <taxon>Actinomycetota</taxon>
        <taxon>Actinomycetes</taxon>
        <taxon>Kitasatosporales</taxon>
        <taxon>Streptomycetaceae</taxon>
        <taxon>Streptomyces</taxon>
        <taxon>Streptomyces aurantiacus group</taxon>
    </lineage>
</organism>
<name>A0A5J6HGT1_STRAD</name>
<dbReference type="InterPro" id="IPR054190">
    <property type="entry name" value="DUF6895"/>
</dbReference>
<dbReference type="EMBL" id="CP023695">
    <property type="protein sequence ID" value="QEV18758.1"/>
    <property type="molecule type" value="Genomic_DNA"/>
</dbReference>
<evidence type="ECO:0000259" key="1">
    <source>
        <dbReference type="Pfam" id="PF21836"/>
    </source>
</evidence>
<dbReference type="Proteomes" id="UP000326553">
    <property type="component" value="Chromosome"/>
</dbReference>
<evidence type="ECO:0000313" key="3">
    <source>
        <dbReference type="Proteomes" id="UP000326553"/>
    </source>
</evidence>
<gene>
    <name evidence="2" type="ORF">CP975_15785</name>
</gene>
<proteinExistence type="predicted"/>
<keyword evidence="3" id="KW-1185">Reference proteome</keyword>
<sequence>MTHTVFHVTDWGGLPHDLPADVVAYLECWLPVWIDIWVEIEEWDLVVELLIVDACLPRPGHHLDVWQRLAAVQHADGLVPRDGKPVSDEPEQAFRDHQHTGVVTVVAGTLAQARSGDVSPR</sequence>
<dbReference type="Pfam" id="PF21836">
    <property type="entry name" value="DUF6895"/>
    <property type="match status" value="1"/>
</dbReference>
<accession>A0A5J6HGT1</accession>
<dbReference type="AlphaFoldDB" id="A0A5J6HGT1"/>
<evidence type="ECO:0000313" key="2">
    <source>
        <dbReference type="EMBL" id="QEV18758.1"/>
    </source>
</evidence>